<dbReference type="PANTHER" id="PTHR45138:SF9">
    <property type="entry name" value="DIGUANYLATE CYCLASE DGCM-RELATED"/>
    <property type="match status" value="1"/>
</dbReference>
<organism evidence="3 4">
    <name type="scientific">Leucobacter alluvii</name>
    <dbReference type="NCBI Taxonomy" id="340321"/>
    <lineage>
        <taxon>Bacteria</taxon>
        <taxon>Bacillati</taxon>
        <taxon>Actinomycetota</taxon>
        <taxon>Actinomycetes</taxon>
        <taxon>Micrococcales</taxon>
        <taxon>Microbacteriaceae</taxon>
        <taxon>Leucobacter</taxon>
    </lineage>
</organism>
<dbReference type="EMBL" id="BAAAOP010000012">
    <property type="protein sequence ID" value="GAA2189520.1"/>
    <property type="molecule type" value="Genomic_DNA"/>
</dbReference>
<evidence type="ECO:0000256" key="1">
    <source>
        <dbReference type="SAM" id="Phobius"/>
    </source>
</evidence>
<dbReference type="InterPro" id="IPR029787">
    <property type="entry name" value="Nucleotide_cyclase"/>
</dbReference>
<feature type="transmembrane region" description="Helical" evidence="1">
    <location>
        <begin position="145"/>
        <end position="168"/>
    </location>
</feature>
<dbReference type="Gene3D" id="3.30.70.270">
    <property type="match status" value="1"/>
</dbReference>
<sequence>MPSATAFLRRHDAHSWYITFAAVLMSLTLAVDLLFPDYIEHRALNWALLVITLTSAVTALFLGRRLPRWVGIVAVFIFLVAQAYFLSLADDPQTVISALQQLPIVAFYLGWFVRPRLALPLIALCMAVFGMVMVSNPLFNPEGRIGAPVAVHGLLSLLFCYIAGNYLWRRAKRVDATDALTGALHRAPFFERAAVRLRRRTTPMSLLAIDFDGFKQVNDAHGHAAGDRALETTVSAWRSELRGSDVIGRLGGDEFAILLPDTDRAETSAIVERLQAASTHPWSWGASEYAAGDDLAALLQRADAALYAQKRLKRQVPHG</sequence>
<dbReference type="CDD" id="cd01949">
    <property type="entry name" value="GGDEF"/>
    <property type="match status" value="1"/>
</dbReference>
<feature type="transmembrane region" description="Helical" evidence="1">
    <location>
        <begin position="69"/>
        <end position="89"/>
    </location>
</feature>
<dbReference type="SUPFAM" id="SSF55073">
    <property type="entry name" value="Nucleotide cyclase"/>
    <property type="match status" value="1"/>
</dbReference>
<keyword evidence="1" id="KW-0472">Membrane</keyword>
<keyword evidence="4" id="KW-1185">Reference proteome</keyword>
<dbReference type="InterPro" id="IPR000160">
    <property type="entry name" value="GGDEF_dom"/>
</dbReference>
<dbReference type="NCBIfam" id="TIGR00254">
    <property type="entry name" value="GGDEF"/>
    <property type="match status" value="1"/>
</dbReference>
<feature type="transmembrane region" description="Helical" evidence="1">
    <location>
        <begin position="43"/>
        <end position="62"/>
    </location>
</feature>
<feature type="transmembrane region" description="Helical" evidence="1">
    <location>
        <begin position="95"/>
        <end position="113"/>
    </location>
</feature>
<dbReference type="Proteomes" id="UP001501084">
    <property type="component" value="Unassembled WGS sequence"/>
</dbReference>
<keyword evidence="1" id="KW-1133">Transmembrane helix</keyword>
<gene>
    <name evidence="3" type="ORF">GCM10009786_22930</name>
</gene>
<dbReference type="PANTHER" id="PTHR45138">
    <property type="entry name" value="REGULATORY COMPONENTS OF SENSORY TRANSDUCTION SYSTEM"/>
    <property type="match status" value="1"/>
</dbReference>
<feature type="domain" description="GGDEF" evidence="2">
    <location>
        <begin position="202"/>
        <end position="319"/>
    </location>
</feature>
<feature type="transmembrane region" description="Helical" evidence="1">
    <location>
        <begin position="120"/>
        <end position="139"/>
    </location>
</feature>
<dbReference type="PROSITE" id="PS50887">
    <property type="entry name" value="GGDEF"/>
    <property type="match status" value="1"/>
</dbReference>
<dbReference type="SMART" id="SM00267">
    <property type="entry name" value="GGDEF"/>
    <property type="match status" value="1"/>
</dbReference>
<comment type="caution">
    <text evidence="3">The sequence shown here is derived from an EMBL/GenBank/DDBJ whole genome shotgun (WGS) entry which is preliminary data.</text>
</comment>
<protein>
    <recommendedName>
        <fullName evidence="2">GGDEF domain-containing protein</fullName>
    </recommendedName>
</protein>
<reference evidence="3 4" key="1">
    <citation type="journal article" date="2019" name="Int. J. Syst. Evol. Microbiol.">
        <title>The Global Catalogue of Microorganisms (GCM) 10K type strain sequencing project: providing services to taxonomists for standard genome sequencing and annotation.</title>
        <authorList>
            <consortium name="The Broad Institute Genomics Platform"/>
            <consortium name="The Broad Institute Genome Sequencing Center for Infectious Disease"/>
            <person name="Wu L."/>
            <person name="Ma J."/>
        </authorList>
    </citation>
    <scope>NUCLEOTIDE SEQUENCE [LARGE SCALE GENOMIC DNA]</scope>
    <source>
        <strain evidence="3 4">JCM 14919</strain>
    </source>
</reference>
<accession>A0ABN3B787</accession>
<proteinExistence type="predicted"/>
<dbReference type="InterPro" id="IPR043128">
    <property type="entry name" value="Rev_trsase/Diguanyl_cyclase"/>
</dbReference>
<dbReference type="Pfam" id="PF00990">
    <property type="entry name" value="GGDEF"/>
    <property type="match status" value="1"/>
</dbReference>
<keyword evidence="1" id="KW-0812">Transmembrane</keyword>
<name>A0ABN3B787_9MICO</name>
<evidence type="ECO:0000313" key="3">
    <source>
        <dbReference type="EMBL" id="GAA2189520.1"/>
    </source>
</evidence>
<dbReference type="RefSeq" id="WP_346058400.1">
    <property type="nucleotide sequence ID" value="NZ_BAAAOP010000012.1"/>
</dbReference>
<dbReference type="InterPro" id="IPR050469">
    <property type="entry name" value="Diguanylate_Cyclase"/>
</dbReference>
<feature type="transmembrane region" description="Helical" evidence="1">
    <location>
        <begin position="12"/>
        <end position="31"/>
    </location>
</feature>
<evidence type="ECO:0000313" key="4">
    <source>
        <dbReference type="Proteomes" id="UP001501084"/>
    </source>
</evidence>
<evidence type="ECO:0000259" key="2">
    <source>
        <dbReference type="PROSITE" id="PS50887"/>
    </source>
</evidence>